<name>D3E4L5_METRM</name>
<dbReference type="OrthoDB" id="359420at2157"/>
<evidence type="ECO:0000313" key="1">
    <source>
        <dbReference type="EMBL" id="ADC45911.1"/>
    </source>
</evidence>
<sequence length="340" mass="40137">MVEFDSFINVEKVIEAKDSNYVTKELSFDDKTILNTPYKIFNVSKVKLNKLELPLKGNIIETTKFINNKKSYDALYNLLENSPNNQKSKLNQFFKVDNTFKSYKSIISLTFSKNPFKSNKFTHGHSKPLSFSNFEYLLDYMYEYSTLFVLIPDIDFKSFDSMDNYMEYIEKAVNVVSSFNNKPIFVPLSMKLDNSNLEKLLHFYKENNYSNIWFNFYSNQINTKISIIRYSLRLINRLFKGNAVTYFSNMKKEINKHLDDVYTLPSDFLGPFFGCDFLGSNRESGFPGKNIKRTAKEKREFERKNLINKNRIFDSSSYYYFSILEYPSDLRIKFKVNSTN</sequence>
<keyword evidence="2" id="KW-1185">Reference proteome</keyword>
<dbReference type="PATRIC" id="fig|634498.28.peg.60"/>
<dbReference type="STRING" id="634498.mru_0059"/>
<gene>
    <name evidence="1" type="ordered locus">mru_0059</name>
</gene>
<dbReference type="HOGENOM" id="CLU_051456_0_0_2"/>
<proteinExistence type="predicted"/>
<organism evidence="1 2">
    <name type="scientific">Methanobrevibacter ruminantium (strain ATCC 35063 / DSM 1093 / JCM 13430 / OCM 146 / M1)</name>
    <name type="common">Methanobacterium ruminantium</name>
    <dbReference type="NCBI Taxonomy" id="634498"/>
    <lineage>
        <taxon>Archaea</taxon>
        <taxon>Methanobacteriati</taxon>
        <taxon>Methanobacteriota</taxon>
        <taxon>Methanomada group</taxon>
        <taxon>Methanobacteria</taxon>
        <taxon>Methanobacteriales</taxon>
        <taxon>Methanobacteriaceae</taxon>
        <taxon>Methanobrevibacter</taxon>
    </lineage>
</organism>
<dbReference type="eggNOG" id="arCOG06861">
    <property type="taxonomic scope" value="Archaea"/>
</dbReference>
<dbReference type="RefSeq" id="WP_012954867.1">
    <property type="nucleotide sequence ID" value="NC_013790.1"/>
</dbReference>
<evidence type="ECO:0000313" key="2">
    <source>
        <dbReference type="Proteomes" id="UP000008680"/>
    </source>
</evidence>
<dbReference type="AlphaFoldDB" id="D3E4L5"/>
<accession>D3E4L5</accession>
<reference evidence="1 2" key="1">
    <citation type="journal article" date="2010" name="PLoS ONE">
        <title>The genome sequence of the rumen methanogen Methanobrevibacter ruminantium reveals new possibilities for controlling ruminant methane emissions.</title>
        <authorList>
            <person name="Leahy S.C."/>
            <person name="Kelly W.J."/>
            <person name="Altermann E."/>
            <person name="Ronimus R.S."/>
            <person name="Yeoman C.J."/>
            <person name="Pacheco D.M."/>
            <person name="Li D."/>
            <person name="Kong Z."/>
            <person name="McTavish S."/>
            <person name="Sang C."/>
            <person name="Lambie S.C."/>
            <person name="Janssen P.H."/>
            <person name="Dey D."/>
            <person name="Attwood G.T."/>
        </authorList>
    </citation>
    <scope>NUCLEOTIDE SEQUENCE [LARGE SCALE GENOMIC DNA]</scope>
    <source>
        <strain evidence="2">ATCC 35063 / DSM 1093 / JCM 13430 / OCM 146 / M1</strain>
    </source>
</reference>
<dbReference type="KEGG" id="mru:mru_0059"/>
<dbReference type="GeneID" id="8769676"/>
<dbReference type="Proteomes" id="UP000008680">
    <property type="component" value="Chromosome"/>
</dbReference>
<dbReference type="EMBL" id="CP001719">
    <property type="protein sequence ID" value="ADC45911.1"/>
    <property type="molecule type" value="Genomic_DNA"/>
</dbReference>
<protein>
    <submittedName>
        <fullName evidence="1">Uncharacterized protein</fullName>
    </submittedName>
</protein>